<keyword evidence="2" id="KW-1185">Reference proteome</keyword>
<dbReference type="AlphaFoldDB" id="A0A4R1NPZ9"/>
<reference evidence="1 2" key="1">
    <citation type="submission" date="2019-03" db="EMBL/GenBank/DDBJ databases">
        <title>Genomic Encyclopedia of Archaeal and Bacterial Type Strains, Phase II (KMG-II): from individual species to whole genera.</title>
        <authorList>
            <person name="Goeker M."/>
        </authorList>
    </citation>
    <scope>NUCLEOTIDE SEQUENCE [LARGE SCALE GENOMIC DNA]</scope>
    <source>
        <strain evidence="1 2">DSM 26433</strain>
    </source>
</reference>
<name>A0A4R1NPZ9_9RHOB</name>
<organism evidence="1 2">
    <name type="scientific">Shimia isoporae</name>
    <dbReference type="NCBI Taxonomy" id="647720"/>
    <lineage>
        <taxon>Bacteria</taxon>
        <taxon>Pseudomonadati</taxon>
        <taxon>Pseudomonadota</taxon>
        <taxon>Alphaproteobacteria</taxon>
        <taxon>Rhodobacterales</taxon>
        <taxon>Roseobacteraceae</taxon>
    </lineage>
</organism>
<dbReference type="EMBL" id="SMGR01000001">
    <property type="protein sequence ID" value="TCL08743.1"/>
    <property type="molecule type" value="Genomic_DNA"/>
</dbReference>
<dbReference type="InterPro" id="IPR045386">
    <property type="entry name" value="DUF6525"/>
</dbReference>
<gene>
    <name evidence="1" type="ORF">BXY66_0781</name>
</gene>
<dbReference type="OrthoDB" id="7658988at2"/>
<dbReference type="Proteomes" id="UP000295673">
    <property type="component" value="Unassembled WGS sequence"/>
</dbReference>
<protein>
    <submittedName>
        <fullName evidence="1">Uncharacterized protein</fullName>
    </submittedName>
</protein>
<evidence type="ECO:0000313" key="2">
    <source>
        <dbReference type="Proteomes" id="UP000295673"/>
    </source>
</evidence>
<dbReference type="Pfam" id="PF20135">
    <property type="entry name" value="DUF6525"/>
    <property type="match status" value="1"/>
</dbReference>
<accession>A0A4R1NPZ9</accession>
<dbReference type="RefSeq" id="WP_132858842.1">
    <property type="nucleotide sequence ID" value="NZ_SMGR01000001.1"/>
</dbReference>
<proteinExistence type="predicted"/>
<evidence type="ECO:0000313" key="1">
    <source>
        <dbReference type="EMBL" id="TCL08743.1"/>
    </source>
</evidence>
<comment type="caution">
    <text evidence="1">The sequence shown here is derived from an EMBL/GenBank/DDBJ whole genome shotgun (WGS) entry which is preliminary data.</text>
</comment>
<sequence length="81" mass="8844">MTKNLQSSLRRRRRPGNAMQAYDALPPELRRWLSTAALPWSPASARGIWVKAGGARDPEAALARLAAVEAATLRKDCASPF</sequence>